<sequence length="88" mass="9912">MDAEKQYKEIVSNINYDSFESLMESLEKILDILESSSENNLSPEFIQDAVTKAEEIKGKAAKLLRNEREEIISTCNKLGISPSEVGMK</sequence>
<evidence type="ECO:0000313" key="2">
    <source>
        <dbReference type="EMBL" id="KAK8871992.1"/>
    </source>
</evidence>
<evidence type="ECO:0000313" key="3">
    <source>
        <dbReference type="Proteomes" id="UP001470230"/>
    </source>
</evidence>
<keyword evidence="3" id="KW-1185">Reference proteome</keyword>
<proteinExistence type="predicted"/>
<name>A0ABR2J271_9EUKA</name>
<accession>A0ABR2J271</accession>
<gene>
    <name evidence="2" type="ORF">M9Y10_007745</name>
</gene>
<feature type="coiled-coil region" evidence="1">
    <location>
        <begin position="16"/>
        <end position="66"/>
    </location>
</feature>
<organism evidence="2 3">
    <name type="scientific">Tritrichomonas musculus</name>
    <dbReference type="NCBI Taxonomy" id="1915356"/>
    <lineage>
        <taxon>Eukaryota</taxon>
        <taxon>Metamonada</taxon>
        <taxon>Parabasalia</taxon>
        <taxon>Tritrichomonadida</taxon>
        <taxon>Tritrichomonadidae</taxon>
        <taxon>Tritrichomonas</taxon>
    </lineage>
</organism>
<keyword evidence="1" id="KW-0175">Coiled coil</keyword>
<evidence type="ECO:0000256" key="1">
    <source>
        <dbReference type="SAM" id="Coils"/>
    </source>
</evidence>
<dbReference type="EMBL" id="JAPFFF010000013">
    <property type="protein sequence ID" value="KAK8871992.1"/>
    <property type="molecule type" value="Genomic_DNA"/>
</dbReference>
<reference evidence="2 3" key="1">
    <citation type="submission" date="2024-04" db="EMBL/GenBank/DDBJ databases">
        <title>Tritrichomonas musculus Genome.</title>
        <authorList>
            <person name="Alves-Ferreira E."/>
            <person name="Grigg M."/>
            <person name="Lorenzi H."/>
            <person name="Galac M."/>
        </authorList>
    </citation>
    <scope>NUCLEOTIDE SEQUENCE [LARGE SCALE GENOMIC DNA]</scope>
    <source>
        <strain evidence="2 3">EAF2021</strain>
    </source>
</reference>
<dbReference type="Proteomes" id="UP001470230">
    <property type="component" value="Unassembled WGS sequence"/>
</dbReference>
<protein>
    <submittedName>
        <fullName evidence="2">Uncharacterized protein</fullName>
    </submittedName>
</protein>
<comment type="caution">
    <text evidence="2">The sequence shown here is derived from an EMBL/GenBank/DDBJ whole genome shotgun (WGS) entry which is preliminary data.</text>
</comment>